<evidence type="ECO:0000313" key="2">
    <source>
        <dbReference type="Proteomes" id="UP000002139"/>
    </source>
</evidence>
<evidence type="ECO:0000313" key="1">
    <source>
        <dbReference type="EMBL" id="CAN91439.1"/>
    </source>
</evidence>
<name>A9F6I9_SORC5</name>
<gene>
    <name evidence="1" type="ordered locus">sce1281</name>
</gene>
<sequence>MDRAFDARRRVVTEQHPGGGITTHRYVGEALVATILPEGSRLPYGYDARLRLLWFEHAAGERHVFQRDAAGRSWHVARRRGPRGAMEQIGVHGYDRAIEEAIEMAARDGGELVARLRERSTGIGVTRDVRGRGTRIRVWRRAARYGASG</sequence>
<dbReference type="RefSeq" id="WP_012233916.1">
    <property type="nucleotide sequence ID" value="NC_010162.1"/>
</dbReference>
<dbReference type="BioCyc" id="SCEL448385:SCE_RS06640-MONOMER"/>
<protein>
    <submittedName>
        <fullName evidence="1">Uncharacterized protein</fullName>
    </submittedName>
</protein>
<proteinExistence type="predicted"/>
<dbReference type="EMBL" id="AM746676">
    <property type="protein sequence ID" value="CAN91439.1"/>
    <property type="molecule type" value="Genomic_DNA"/>
</dbReference>
<dbReference type="KEGG" id="scl:sce1281"/>
<dbReference type="HOGENOM" id="CLU_1748435_0_0_7"/>
<dbReference type="AlphaFoldDB" id="A9F6I9"/>
<reference evidence="1 2" key="1">
    <citation type="journal article" date="2007" name="Nat. Biotechnol.">
        <title>Complete genome sequence of the myxobacterium Sorangium cellulosum.</title>
        <authorList>
            <person name="Schneiker S."/>
            <person name="Perlova O."/>
            <person name="Kaiser O."/>
            <person name="Gerth K."/>
            <person name="Alici A."/>
            <person name="Altmeyer M.O."/>
            <person name="Bartels D."/>
            <person name="Bekel T."/>
            <person name="Beyer S."/>
            <person name="Bode E."/>
            <person name="Bode H.B."/>
            <person name="Bolten C.J."/>
            <person name="Choudhuri J.V."/>
            <person name="Doss S."/>
            <person name="Elnakady Y.A."/>
            <person name="Frank B."/>
            <person name="Gaigalat L."/>
            <person name="Goesmann A."/>
            <person name="Groeger C."/>
            <person name="Gross F."/>
            <person name="Jelsbak L."/>
            <person name="Jelsbak L."/>
            <person name="Kalinowski J."/>
            <person name="Kegler C."/>
            <person name="Knauber T."/>
            <person name="Konietzny S."/>
            <person name="Kopp M."/>
            <person name="Krause L."/>
            <person name="Krug D."/>
            <person name="Linke B."/>
            <person name="Mahmud T."/>
            <person name="Martinez-Arias R."/>
            <person name="McHardy A.C."/>
            <person name="Merai M."/>
            <person name="Meyer F."/>
            <person name="Mormann S."/>
            <person name="Munoz-Dorado J."/>
            <person name="Perez J."/>
            <person name="Pradella S."/>
            <person name="Rachid S."/>
            <person name="Raddatz G."/>
            <person name="Rosenau F."/>
            <person name="Rueckert C."/>
            <person name="Sasse F."/>
            <person name="Scharfe M."/>
            <person name="Schuster S.C."/>
            <person name="Suen G."/>
            <person name="Treuner-Lange A."/>
            <person name="Velicer G.J."/>
            <person name="Vorholter F.-J."/>
            <person name="Weissman K.J."/>
            <person name="Welch R.D."/>
            <person name="Wenzel S.C."/>
            <person name="Whitworth D.E."/>
            <person name="Wilhelm S."/>
            <person name="Wittmann C."/>
            <person name="Bloecker H."/>
            <person name="Puehler A."/>
            <person name="Mueller R."/>
        </authorList>
    </citation>
    <scope>NUCLEOTIDE SEQUENCE [LARGE SCALE GENOMIC DNA]</scope>
    <source>
        <strain evidence="2">So ce56</strain>
    </source>
</reference>
<organism evidence="1 2">
    <name type="scientific">Sorangium cellulosum (strain So ce56)</name>
    <name type="common">Polyangium cellulosum (strain So ce56)</name>
    <dbReference type="NCBI Taxonomy" id="448385"/>
    <lineage>
        <taxon>Bacteria</taxon>
        <taxon>Pseudomonadati</taxon>
        <taxon>Myxococcota</taxon>
        <taxon>Polyangia</taxon>
        <taxon>Polyangiales</taxon>
        <taxon>Polyangiaceae</taxon>
        <taxon>Sorangium</taxon>
    </lineage>
</organism>
<accession>A9F6I9</accession>
<dbReference type="Proteomes" id="UP000002139">
    <property type="component" value="Chromosome"/>
</dbReference>
<keyword evidence="2" id="KW-1185">Reference proteome</keyword>